<evidence type="ECO:0000313" key="3">
    <source>
        <dbReference type="Proteomes" id="UP000316560"/>
    </source>
</evidence>
<accession>A0A8H2K5B6</accession>
<gene>
    <name evidence="2" type="ORF">FB472_0998</name>
</gene>
<name>A0A8H2K5B6_9MICO</name>
<dbReference type="AlphaFoldDB" id="A0A8H2K5B6"/>
<dbReference type="Proteomes" id="UP000316560">
    <property type="component" value="Unassembled WGS sequence"/>
</dbReference>
<feature type="region of interest" description="Disordered" evidence="1">
    <location>
        <begin position="13"/>
        <end position="74"/>
    </location>
</feature>
<reference evidence="2 3" key="1">
    <citation type="submission" date="2019-06" db="EMBL/GenBank/DDBJ databases">
        <title>Sequencing the genomes of 1000 actinobacteria strains.</title>
        <authorList>
            <person name="Klenk H.-P."/>
        </authorList>
    </citation>
    <scope>NUCLEOTIDE SEQUENCE [LARGE SCALE GENOMIC DNA]</scope>
    <source>
        <strain evidence="2 3">DSM 21947</strain>
    </source>
</reference>
<dbReference type="EMBL" id="VFRA01000001">
    <property type="protein sequence ID" value="TQO19445.1"/>
    <property type="molecule type" value="Genomic_DNA"/>
</dbReference>
<dbReference type="OrthoDB" id="5520269at2"/>
<evidence type="ECO:0008006" key="4">
    <source>
        <dbReference type="Google" id="ProtNLM"/>
    </source>
</evidence>
<evidence type="ECO:0000256" key="1">
    <source>
        <dbReference type="SAM" id="MobiDB-lite"/>
    </source>
</evidence>
<organism evidence="2 3">
    <name type="scientific">Rhodoglobus vestalii</name>
    <dbReference type="NCBI Taxonomy" id="193384"/>
    <lineage>
        <taxon>Bacteria</taxon>
        <taxon>Bacillati</taxon>
        <taxon>Actinomycetota</taxon>
        <taxon>Actinomycetes</taxon>
        <taxon>Micrococcales</taxon>
        <taxon>Microbacteriaceae</taxon>
        <taxon>Rhodoglobus</taxon>
    </lineage>
</organism>
<evidence type="ECO:0000313" key="2">
    <source>
        <dbReference type="EMBL" id="TQO19445.1"/>
    </source>
</evidence>
<feature type="compositionally biased region" description="Polar residues" evidence="1">
    <location>
        <begin position="19"/>
        <end position="30"/>
    </location>
</feature>
<comment type="caution">
    <text evidence="2">The sequence shown here is derived from an EMBL/GenBank/DDBJ whole genome shotgun (WGS) entry which is preliminary data.</text>
</comment>
<sequence>MSMFAKLTGLAKKALDGSGQPNHGAQSGQTDWRGMVRSAADAITGDGRTAESGRPAAGPTVRAEAGRPAAAATDSADRAAIARYDYLLQTADPHQIEQVHREAFERLTPAQREQIQQRMREELPANERPTTAGADDLARAAARTEASRPGLLRGLLARAGGTTSRPGSGVGRGAMVGGAVAGAGLAAGGVLAAVAGGAVVSSLAGPLLEQASNLGVDFETLAGGIDLGGLTGGVDELAASAGDTVSGLGDQVTELGSNFTIPGLGDLFGR</sequence>
<proteinExistence type="predicted"/>
<dbReference type="RefSeq" id="WP_141989886.1">
    <property type="nucleotide sequence ID" value="NZ_VFRA01000001.1"/>
</dbReference>
<protein>
    <recommendedName>
        <fullName evidence="4">Cation-transporting ATPase</fullName>
    </recommendedName>
</protein>
<keyword evidence="3" id="KW-1185">Reference proteome</keyword>